<sequence>MEKLLNKGDVNRTRYCVHLTRLSYLILCQLGLLMTDMGAYRLGIF</sequence>
<keyword evidence="1" id="KW-1133">Transmembrane helix</keyword>
<dbReference type="Proteomes" id="UP000270487">
    <property type="component" value="Chromosome"/>
</dbReference>
<organism evidence="2 3">
    <name type="scientific">Serratia fonticola</name>
    <dbReference type="NCBI Taxonomy" id="47917"/>
    <lineage>
        <taxon>Bacteria</taxon>
        <taxon>Pseudomonadati</taxon>
        <taxon>Pseudomonadota</taxon>
        <taxon>Gammaproteobacteria</taxon>
        <taxon>Enterobacterales</taxon>
        <taxon>Yersiniaceae</taxon>
        <taxon>Serratia</taxon>
    </lineage>
</organism>
<dbReference type="EMBL" id="LR134492">
    <property type="protein sequence ID" value="VEI75027.1"/>
    <property type="molecule type" value="Genomic_DNA"/>
</dbReference>
<evidence type="ECO:0000313" key="3">
    <source>
        <dbReference type="Proteomes" id="UP000270487"/>
    </source>
</evidence>
<dbReference type="AlphaFoldDB" id="A0A448T510"/>
<gene>
    <name evidence="2" type="ORF">NCTC13193_04824</name>
</gene>
<name>A0A448T510_SERFO</name>
<accession>A0A448T510</accession>
<protein>
    <submittedName>
        <fullName evidence="2">Uncharacterized protein</fullName>
    </submittedName>
</protein>
<feature type="transmembrane region" description="Helical" evidence="1">
    <location>
        <begin position="21"/>
        <end position="40"/>
    </location>
</feature>
<reference evidence="2 3" key="1">
    <citation type="submission" date="2018-12" db="EMBL/GenBank/DDBJ databases">
        <authorList>
            <consortium name="Pathogen Informatics"/>
        </authorList>
    </citation>
    <scope>NUCLEOTIDE SEQUENCE [LARGE SCALE GENOMIC DNA]</scope>
    <source>
        <strain evidence="2 3">NCTC13193</strain>
    </source>
</reference>
<keyword evidence="1" id="KW-0812">Transmembrane</keyword>
<keyword evidence="1" id="KW-0472">Membrane</keyword>
<evidence type="ECO:0000313" key="2">
    <source>
        <dbReference type="EMBL" id="VEI75027.1"/>
    </source>
</evidence>
<proteinExistence type="predicted"/>
<evidence type="ECO:0000256" key="1">
    <source>
        <dbReference type="SAM" id="Phobius"/>
    </source>
</evidence>